<keyword evidence="1" id="KW-0732">Signal</keyword>
<dbReference type="Proteomes" id="UP000534186">
    <property type="component" value="Unassembled WGS sequence"/>
</dbReference>
<evidence type="ECO:0000313" key="2">
    <source>
        <dbReference type="EMBL" id="NYF50852.1"/>
    </source>
</evidence>
<sequence>MKIQTLILALLLSMATSIAQGQALPTAESSMASTLGPNLPDLDGVFHYALSASEVIQYGYYKSGETTYATDLSGNAAYTSRSTARPFSVLFAGGVILGNQTGNGTSTFWNISASQGYVTRHWIFNISDSFSFLPQSPTTGLSGIAGVGDLGALPIQGPSAGPIGDILTTNGDRIGNGLSGSVEREISRNTSISGSGNWGVLHYLDSNAGLDSSQVSGVVALNRRIDARSSVSVSGVYSTYSYSGSGAGLTTPDFQTRGINLSYQRVLSRTLSFSASVGPQWVSSSNSAAIPNSTDIAVSAGISYGNRNVHAGLNYTRGVNNGSGVLPGALSDSFVASASRTYGRDWVVSLSGAYTRSSGLNQFLLGSSIIVSNDTYDTVYGGFQVTRRFSPHFSGYASYTAASQSNNNNLIVPVTQNVLDGTYQTFGFGVTFTPRSTNLGQF</sequence>
<reference evidence="2 3" key="1">
    <citation type="submission" date="2020-07" db="EMBL/GenBank/DDBJ databases">
        <title>Genomic Encyclopedia of Type Strains, Phase IV (KMG-V): Genome sequencing to study the core and pangenomes of soil and plant-associated prokaryotes.</title>
        <authorList>
            <person name="Whitman W."/>
        </authorList>
    </citation>
    <scope>NUCLEOTIDE SEQUENCE [LARGE SCALE GENOMIC DNA]</scope>
    <source>
        <strain evidence="2 3">M8UP30</strain>
    </source>
</reference>
<dbReference type="SUPFAM" id="SSF56935">
    <property type="entry name" value="Porins"/>
    <property type="match status" value="1"/>
</dbReference>
<proteinExistence type="predicted"/>
<evidence type="ECO:0000256" key="1">
    <source>
        <dbReference type="SAM" id="SignalP"/>
    </source>
</evidence>
<comment type="caution">
    <text evidence="2">The sequence shown here is derived from an EMBL/GenBank/DDBJ whole genome shotgun (WGS) entry which is preliminary data.</text>
</comment>
<dbReference type="EMBL" id="JACCCV010000001">
    <property type="protein sequence ID" value="NYF50852.1"/>
    <property type="molecule type" value="Genomic_DNA"/>
</dbReference>
<accession>A0A7Y9NKI7</accession>
<organism evidence="2 3">
    <name type="scientific">Tunturiibacter lichenicola</name>
    <dbReference type="NCBI Taxonomy" id="2051959"/>
    <lineage>
        <taxon>Bacteria</taxon>
        <taxon>Pseudomonadati</taxon>
        <taxon>Acidobacteriota</taxon>
        <taxon>Terriglobia</taxon>
        <taxon>Terriglobales</taxon>
        <taxon>Acidobacteriaceae</taxon>
        <taxon>Tunturiibacter</taxon>
    </lineage>
</organism>
<evidence type="ECO:0000313" key="3">
    <source>
        <dbReference type="Proteomes" id="UP000534186"/>
    </source>
</evidence>
<feature type="chain" id="PRO_5031134415" evidence="1">
    <location>
        <begin position="20"/>
        <end position="442"/>
    </location>
</feature>
<name>A0A7Y9NKI7_9BACT</name>
<dbReference type="AlphaFoldDB" id="A0A7Y9NKI7"/>
<gene>
    <name evidence="2" type="ORF">HDF12_001217</name>
</gene>
<feature type="signal peptide" evidence="1">
    <location>
        <begin position="1"/>
        <end position="19"/>
    </location>
</feature>
<protein>
    <submittedName>
        <fullName evidence="2">Uncharacterized protein</fullName>
    </submittedName>
</protein>